<evidence type="ECO:0000313" key="6">
    <source>
        <dbReference type="Proteomes" id="UP000560658"/>
    </source>
</evidence>
<dbReference type="Proteomes" id="UP000560658">
    <property type="component" value="Unassembled WGS sequence"/>
</dbReference>
<comment type="caution">
    <text evidence="5">The sequence shown here is derived from an EMBL/GenBank/DDBJ whole genome shotgun (WGS) entry which is preliminary data.</text>
</comment>
<dbReference type="EMBL" id="JACIER010000004">
    <property type="protein sequence ID" value="MBB4043624.1"/>
    <property type="molecule type" value="Genomic_DNA"/>
</dbReference>
<name>A0A840D215_9BACE</name>
<sequence>MKKIVSSLMILTLLIPTIGAQSTDIFKKKKKKKGKTEQVAKANTDSLAGKPKSSLQPYGRVITGKAKTMNGFLKVHYVGDRYYFEIADSLFGRDMLIVNRIVKAPVDNQKRKVGYPGDFISDQVIRFEKGPGDKLFVREISYIEHSSDTLGLYQAVMNSNVQPVIATFPLKTVREEGKTTNYVIDMTDYIRRDNEMFSFSNRAKNGAEIGNMIDDASYIDTLKAFPRNIEVRTVRTFQRRRAASPGIAGMMAPASTTPVTYELNSSMLLLSKEPMKPRLFDSRVGYFAVGYKDFDANPHGVKAKANITRWKLEPKDEDVEKYLRGELVEPKNPIVIYIDPNTPKKWVPYLLQGVNDWQAAFEKAGFKNAIIGKEAPTDDPTWSLEDARHSAIVYKPSDIPNASGPHVHDPRSGEILETHINWYHNVMSLLYNWYIVQAAAVDPEARKPMFDDKLMGELIRFVSSHEVGHTLGLRHNFGSSHTVPVEKLRDKAWVEANGHTPSIMDYARFNYVAQPEDGISHAGIFPRIGLYDKWAIEWGYRWMPQYATADAETAYMNKWIIEKLKEDNRYTFGTESDRNDPRNQSEDLGNDAMLASTYGIKNLKRIMPEIMNWTYEPNEGYEKAYALYQNVVGQFNLYTGHVLTNVAGIYRNPISVEQTETKAIEYVPKEIQKRAIAFLNKELFTTPTWLADSKLAERTGVNYFTVINRLQASRLQQLLSQGTLDKMTANELVNGSKAYTAVELFADLKKSIWSDMLGGKRPDVYQRGLQKTYVNALISLLDKPKSSSGVRSVASAFEAPSDAPAIARGHLIELRRGLAGMAAASSGVVRSHYQNLQALISAAFDERK</sequence>
<feature type="domain" description="DUF5118" evidence="4">
    <location>
        <begin position="56"/>
        <end position="103"/>
    </location>
</feature>
<dbReference type="PANTHER" id="PTHR38478">
    <property type="entry name" value="PEPTIDASE M1A AND M12B"/>
    <property type="match status" value="1"/>
</dbReference>
<feature type="domain" description="DUF5117" evidence="3">
    <location>
        <begin position="117"/>
        <end position="315"/>
    </location>
</feature>
<dbReference type="InterPro" id="IPR024079">
    <property type="entry name" value="MetalloPept_cat_dom_sf"/>
</dbReference>
<dbReference type="PANTHER" id="PTHR38478:SF1">
    <property type="entry name" value="ZINC DEPENDENT METALLOPROTEASE DOMAIN LIPOPROTEIN"/>
    <property type="match status" value="1"/>
</dbReference>
<proteinExistence type="predicted"/>
<keyword evidence="1" id="KW-0732">Signal</keyword>
<feature type="chain" id="PRO_5032421964" description="Zinc-dependent metalloprotease" evidence="1">
    <location>
        <begin position="21"/>
        <end position="848"/>
    </location>
</feature>
<feature type="domain" description="EcxA zinc-binding" evidence="2">
    <location>
        <begin position="448"/>
        <end position="756"/>
    </location>
</feature>
<feature type="signal peptide" evidence="1">
    <location>
        <begin position="1"/>
        <end position="20"/>
    </location>
</feature>
<organism evidence="5 6">
    <name type="scientific">Bacteroides reticulotermitis</name>
    <dbReference type="NCBI Taxonomy" id="1133319"/>
    <lineage>
        <taxon>Bacteria</taxon>
        <taxon>Pseudomonadati</taxon>
        <taxon>Bacteroidota</taxon>
        <taxon>Bacteroidia</taxon>
        <taxon>Bacteroidales</taxon>
        <taxon>Bacteroidaceae</taxon>
        <taxon>Bacteroides</taxon>
    </lineage>
</organism>
<evidence type="ECO:0000259" key="2">
    <source>
        <dbReference type="Pfam" id="PF16313"/>
    </source>
</evidence>
<gene>
    <name evidence="5" type="ORF">GGR06_001406</name>
</gene>
<protein>
    <recommendedName>
        <fullName evidence="7">Zinc-dependent metalloprotease</fullName>
    </recommendedName>
</protein>
<evidence type="ECO:0000256" key="1">
    <source>
        <dbReference type="SAM" id="SignalP"/>
    </source>
</evidence>
<dbReference type="GO" id="GO:0008237">
    <property type="term" value="F:metallopeptidase activity"/>
    <property type="evidence" value="ECO:0007669"/>
    <property type="project" value="InterPro"/>
</dbReference>
<dbReference type="CDD" id="cd04276">
    <property type="entry name" value="ZnMc_MMP_like_2"/>
    <property type="match status" value="1"/>
</dbReference>
<dbReference type="Pfam" id="PF16313">
    <property type="entry name" value="DUF4953"/>
    <property type="match status" value="1"/>
</dbReference>
<reference evidence="5" key="1">
    <citation type="submission" date="2020-08" db="EMBL/GenBank/DDBJ databases">
        <title>Genomic Encyclopedia of Type Strains, Phase IV (KMG-IV): sequencing the most valuable type-strain genomes for metagenomic binning, comparative biology and taxonomic classification.</title>
        <authorList>
            <person name="Goeker M."/>
        </authorList>
    </citation>
    <scope>NUCLEOTIDE SEQUENCE [LARGE SCALE GENOMIC DNA]</scope>
    <source>
        <strain evidence="5">DSM 105720</strain>
    </source>
</reference>
<dbReference type="InterPro" id="IPR034032">
    <property type="entry name" value="Zn_MMP-like_bac"/>
</dbReference>
<dbReference type="Pfam" id="PF17162">
    <property type="entry name" value="DUF5118"/>
    <property type="match status" value="1"/>
</dbReference>
<dbReference type="InterPro" id="IPR032534">
    <property type="entry name" value="EcxA_zinc-bd"/>
</dbReference>
<evidence type="ECO:0000259" key="4">
    <source>
        <dbReference type="Pfam" id="PF17162"/>
    </source>
</evidence>
<dbReference type="Pfam" id="PF17148">
    <property type="entry name" value="DUF5117"/>
    <property type="match status" value="1"/>
</dbReference>
<evidence type="ECO:0000259" key="3">
    <source>
        <dbReference type="Pfam" id="PF17148"/>
    </source>
</evidence>
<dbReference type="SUPFAM" id="SSF55486">
    <property type="entry name" value="Metalloproteases ('zincins'), catalytic domain"/>
    <property type="match status" value="1"/>
</dbReference>
<dbReference type="Gene3D" id="3.40.390.10">
    <property type="entry name" value="Collagenase (Catalytic Domain)"/>
    <property type="match status" value="1"/>
</dbReference>
<evidence type="ECO:0000313" key="5">
    <source>
        <dbReference type="EMBL" id="MBB4043624.1"/>
    </source>
</evidence>
<dbReference type="RefSeq" id="WP_044161991.1">
    <property type="nucleotide sequence ID" value="NZ_JACIER010000004.1"/>
</dbReference>
<accession>A0A840D215</accession>
<dbReference type="InterPro" id="IPR033428">
    <property type="entry name" value="DUF5118"/>
</dbReference>
<evidence type="ECO:0008006" key="7">
    <source>
        <dbReference type="Google" id="ProtNLM"/>
    </source>
</evidence>
<dbReference type="InterPro" id="IPR033413">
    <property type="entry name" value="DUF5117"/>
</dbReference>
<keyword evidence="6" id="KW-1185">Reference proteome</keyword>
<dbReference type="AlphaFoldDB" id="A0A840D215"/>